<evidence type="ECO:0000313" key="3">
    <source>
        <dbReference type="Proteomes" id="UP000095453"/>
    </source>
</evidence>
<dbReference type="RefSeq" id="WP_055158124.1">
    <property type="nucleotide sequence ID" value="NZ_CYXX01000004.1"/>
</dbReference>
<accession>A0A173S7D7</accession>
<proteinExistence type="predicted"/>
<evidence type="ECO:0000313" key="2">
    <source>
        <dbReference type="EMBL" id="CUM85228.1"/>
    </source>
</evidence>
<feature type="region of interest" description="Disordered" evidence="1">
    <location>
        <begin position="1"/>
        <end position="33"/>
    </location>
</feature>
<feature type="compositionally biased region" description="Basic and acidic residues" evidence="1">
    <location>
        <begin position="17"/>
        <end position="33"/>
    </location>
</feature>
<sequence length="78" mass="8718">MANKTTANAFMASAQKSKREMADIQKEGSGKHETDEVELKKISLLIPAWLHKEAQLHRVETGESMTKLIVRLLAEELG</sequence>
<reference evidence="2 3" key="1">
    <citation type="submission" date="2015-09" db="EMBL/GenBank/DDBJ databases">
        <authorList>
            <consortium name="Pathogen Informatics"/>
        </authorList>
    </citation>
    <scope>NUCLEOTIDE SEQUENCE [LARGE SCALE GENOMIC DNA]</scope>
    <source>
        <strain evidence="2 3">2789STDY5608887</strain>
    </source>
</reference>
<name>A0A173S7D7_9FIRM</name>
<dbReference type="EMBL" id="CYXX01000004">
    <property type="protein sequence ID" value="CUM85228.1"/>
    <property type="molecule type" value="Genomic_DNA"/>
</dbReference>
<dbReference type="AlphaFoldDB" id="A0A173S7D7"/>
<evidence type="ECO:0000256" key="1">
    <source>
        <dbReference type="SAM" id="MobiDB-lite"/>
    </source>
</evidence>
<organism evidence="2 3">
    <name type="scientific">Roseburia inulinivorans</name>
    <dbReference type="NCBI Taxonomy" id="360807"/>
    <lineage>
        <taxon>Bacteria</taxon>
        <taxon>Bacillati</taxon>
        <taxon>Bacillota</taxon>
        <taxon>Clostridia</taxon>
        <taxon>Lachnospirales</taxon>
        <taxon>Lachnospiraceae</taxon>
        <taxon>Roseburia</taxon>
    </lineage>
</organism>
<protein>
    <submittedName>
        <fullName evidence="2">Uncharacterized protein</fullName>
    </submittedName>
</protein>
<gene>
    <name evidence="2" type="ORF">ERS852444_00784</name>
</gene>
<dbReference type="Proteomes" id="UP000095453">
    <property type="component" value="Unassembled WGS sequence"/>
</dbReference>